<proteinExistence type="predicted"/>
<dbReference type="InterPro" id="IPR003593">
    <property type="entry name" value="AAA+_ATPase"/>
</dbReference>
<dbReference type="Pfam" id="PF06745">
    <property type="entry name" value="ATPase"/>
    <property type="match status" value="1"/>
</dbReference>
<evidence type="ECO:0000313" key="5">
    <source>
        <dbReference type="Proteomes" id="UP001320159"/>
    </source>
</evidence>
<organism evidence="4 5">
    <name type="scientific">Methanooceanicella nereidis</name>
    <dbReference type="NCBI Taxonomy" id="2052831"/>
    <lineage>
        <taxon>Archaea</taxon>
        <taxon>Methanobacteriati</taxon>
        <taxon>Methanobacteriota</taxon>
        <taxon>Stenosarchaea group</taxon>
        <taxon>Methanomicrobia</taxon>
        <taxon>Methanocellales</taxon>
        <taxon>Methanocellaceae</taxon>
        <taxon>Methanooceanicella</taxon>
    </lineage>
</organism>
<dbReference type="AlphaFoldDB" id="A0AAP2RH09"/>
<reference evidence="4 5" key="1">
    <citation type="submission" date="2017-11" db="EMBL/GenBank/DDBJ databases">
        <title>Isolation and Characterization of Family Methanocellaceae Species from Potential Methane Hydrate Area Offshore Southwestern Taiwan.</title>
        <authorList>
            <person name="Zhang W.-L."/>
            <person name="Chen W.-C."/>
            <person name="Lai M.-C."/>
            <person name="Chen S.-C."/>
        </authorList>
    </citation>
    <scope>NUCLEOTIDE SEQUENCE [LARGE SCALE GENOMIC DNA]</scope>
    <source>
        <strain evidence="4 5">CWC-04</strain>
    </source>
</reference>
<dbReference type="Gene3D" id="3.40.50.300">
    <property type="entry name" value="P-loop containing nucleotide triphosphate hydrolases"/>
    <property type="match status" value="2"/>
</dbReference>
<evidence type="ECO:0000256" key="1">
    <source>
        <dbReference type="ARBA" id="ARBA00022741"/>
    </source>
</evidence>
<comment type="caution">
    <text evidence="4">The sequence shown here is derived from an EMBL/GenBank/DDBJ whole genome shotgun (WGS) entry which is preliminary data.</text>
</comment>
<sequence length="485" mass="54269">MGRDTVNTGIEGMDELLGGGIPKGATVLINGPPGAGKTVIALEYAFNQAKKGERVLFVSTCEPIYKINKFASSLSFYDLDLISGGINMDYYGPKEKRGYVEFQDYSLGQISDEQYVGDFFDGIQKKVTRRSYEHLIIDSITSINMLLGNEIERRKKTLLFSAWVSRMGCTTLLTSEDYGISGTERFLSDAVIDLGRSELRSSKSGCGNISGMHFRTIEVAKLRGKRHMSGKYFYSISSDGIRIITPGSKPAAMEENTGLTGIKDLDENIGGVRYGNIWHINTDDARTFDPILDTMARETIRSGDGIIWIRPQEDQFTSIDILKRRFGEEVMNAINEKRFIMIDPGRSGTPKDLKNVVINVPVTDKLFSELSELIISIMRPGDVRWRVYLDIGSLNGSTGKEDAKKFYSDISAFIRNNEEILMTYKETYVSGRGLLNTIESRSDGIIDVWNSGGYRLLQVKKAPGAISFEPYVLKMEDDRITLFPF</sequence>
<evidence type="ECO:0000256" key="2">
    <source>
        <dbReference type="ARBA" id="ARBA00022840"/>
    </source>
</evidence>
<dbReference type="SMART" id="SM00382">
    <property type="entry name" value="AAA"/>
    <property type="match status" value="1"/>
</dbReference>
<dbReference type="SUPFAM" id="SSF52540">
    <property type="entry name" value="P-loop containing nucleoside triphosphate hydrolases"/>
    <property type="match status" value="1"/>
</dbReference>
<gene>
    <name evidence="4" type="ORF">CUJ83_13720</name>
</gene>
<name>A0AAP2RH09_9EURY</name>
<feature type="domain" description="KaiC" evidence="3">
    <location>
        <begin position="4"/>
        <end position="257"/>
    </location>
</feature>
<dbReference type="InterPro" id="IPR014774">
    <property type="entry name" value="KaiC-like_dom"/>
</dbReference>
<dbReference type="RefSeq" id="WP_230742921.1">
    <property type="nucleotide sequence ID" value="NZ_PGCK01000013.1"/>
</dbReference>
<dbReference type="EMBL" id="PGCK01000013">
    <property type="protein sequence ID" value="MCD1296057.1"/>
    <property type="molecule type" value="Genomic_DNA"/>
</dbReference>
<keyword evidence="1" id="KW-0547">Nucleotide-binding</keyword>
<dbReference type="GO" id="GO:0005524">
    <property type="term" value="F:ATP binding"/>
    <property type="evidence" value="ECO:0007669"/>
    <property type="project" value="UniProtKB-KW"/>
</dbReference>
<protein>
    <submittedName>
        <fullName evidence="4">ATPase</fullName>
    </submittedName>
</protein>
<dbReference type="InterPro" id="IPR027417">
    <property type="entry name" value="P-loop_NTPase"/>
</dbReference>
<dbReference type="PROSITE" id="PS51146">
    <property type="entry name" value="KAIC"/>
    <property type="match status" value="1"/>
</dbReference>
<keyword evidence="2" id="KW-0067">ATP-binding</keyword>
<dbReference type="InterPro" id="IPR010624">
    <property type="entry name" value="KaiC_dom"/>
</dbReference>
<dbReference type="PANTHER" id="PTHR43637">
    <property type="entry name" value="UPF0273 PROTEIN TM_0370"/>
    <property type="match status" value="1"/>
</dbReference>
<dbReference type="Proteomes" id="UP001320159">
    <property type="component" value="Unassembled WGS sequence"/>
</dbReference>
<keyword evidence="5" id="KW-1185">Reference proteome</keyword>
<accession>A0AAP2RH09</accession>
<evidence type="ECO:0000259" key="3">
    <source>
        <dbReference type="PROSITE" id="PS51146"/>
    </source>
</evidence>
<evidence type="ECO:0000313" key="4">
    <source>
        <dbReference type="EMBL" id="MCD1296057.1"/>
    </source>
</evidence>